<protein>
    <submittedName>
        <fullName evidence="1">Uncharacterized protein</fullName>
    </submittedName>
</protein>
<evidence type="ECO:0000313" key="1">
    <source>
        <dbReference type="EMBL" id="KKN10657.1"/>
    </source>
</evidence>
<gene>
    <name evidence="1" type="ORF">LCGC14_1034420</name>
</gene>
<dbReference type="AlphaFoldDB" id="A0A0F9NF97"/>
<dbReference type="EMBL" id="LAZR01004223">
    <property type="protein sequence ID" value="KKN10657.1"/>
    <property type="molecule type" value="Genomic_DNA"/>
</dbReference>
<name>A0A0F9NF97_9ZZZZ</name>
<accession>A0A0F9NF97</accession>
<sequence>MIENQKVKRLEKRQARKRLKKLKDLDADITWKAFFETIDKFTLAKIKGNYLIPYARYLEEKLRDLLPKIQAKDAERRRLEEKLHKKRRPKRVLKVYERIDNKVDINYVCTLERRLRDFYTKIRALKSINEKLRIKTQEKHHVEPLFNIFDQWKNRKSSSLKPTLEKKLNEYITLRMEHGKTFIYVNEKRFIQCIRLVLNIPIKSIEDYDEITSIDEAADVNKNKTIWQNRIVRGPGARPDPFQSHDIKPEQEFWGHCSNIQTWIEHNYDTRILMSNISFPLLRTLSDAGDPTAKRVFKEEIALRLESGYPSVVQYLINQGYIKYFTPAEFKTILESTNLIENISSQSRVLMRFLKSCTTTFPESLGDILLEILKLPEGKAKLISSVSLTPISYRVSLYNRINPLFLSKIKYELEELLLWIDDDNMHDDIVECMHAIEKSIEGMNQDPTLYSGSRANLLMELLENPNFANLDDLNNPNMVENINHMKDAFGQMLMLQSKCQYCGKIIPKGQDTCDWCGHKKDDDEDGFFPYPFILKPPGGGGGGGGVNKNLIAIPLKT</sequence>
<proteinExistence type="predicted"/>
<reference evidence="1" key="1">
    <citation type="journal article" date="2015" name="Nature">
        <title>Complex archaea that bridge the gap between prokaryotes and eukaryotes.</title>
        <authorList>
            <person name="Spang A."/>
            <person name="Saw J.H."/>
            <person name="Jorgensen S.L."/>
            <person name="Zaremba-Niedzwiedzka K."/>
            <person name="Martijn J."/>
            <person name="Lind A.E."/>
            <person name="van Eijk R."/>
            <person name="Schleper C."/>
            <person name="Guy L."/>
            <person name="Ettema T.J."/>
        </authorList>
    </citation>
    <scope>NUCLEOTIDE SEQUENCE</scope>
</reference>
<comment type="caution">
    <text evidence="1">The sequence shown here is derived from an EMBL/GenBank/DDBJ whole genome shotgun (WGS) entry which is preliminary data.</text>
</comment>
<organism evidence="1">
    <name type="scientific">marine sediment metagenome</name>
    <dbReference type="NCBI Taxonomy" id="412755"/>
    <lineage>
        <taxon>unclassified sequences</taxon>
        <taxon>metagenomes</taxon>
        <taxon>ecological metagenomes</taxon>
    </lineage>
</organism>